<keyword evidence="3" id="KW-1185">Reference proteome</keyword>
<dbReference type="Proteomes" id="UP000324222">
    <property type="component" value="Unassembled WGS sequence"/>
</dbReference>
<comment type="caution">
    <text evidence="2">The sequence shown here is derived from an EMBL/GenBank/DDBJ whole genome shotgun (WGS) entry which is preliminary data.</text>
</comment>
<proteinExistence type="predicted"/>
<name>A0A5B7H6H6_PORTR</name>
<dbReference type="EMBL" id="VSRR010023717">
    <property type="protein sequence ID" value="MPC65713.1"/>
    <property type="molecule type" value="Genomic_DNA"/>
</dbReference>
<evidence type="ECO:0000313" key="2">
    <source>
        <dbReference type="EMBL" id="MPC65713.1"/>
    </source>
</evidence>
<gene>
    <name evidence="2" type="ORF">E2C01_059849</name>
</gene>
<protein>
    <submittedName>
        <fullName evidence="2">Uncharacterized protein</fullName>
    </submittedName>
</protein>
<feature type="compositionally biased region" description="Pro residues" evidence="1">
    <location>
        <begin position="48"/>
        <end position="57"/>
    </location>
</feature>
<dbReference type="AlphaFoldDB" id="A0A5B7H6H6"/>
<evidence type="ECO:0000313" key="3">
    <source>
        <dbReference type="Proteomes" id="UP000324222"/>
    </source>
</evidence>
<feature type="region of interest" description="Disordered" evidence="1">
    <location>
        <begin position="19"/>
        <end position="57"/>
    </location>
</feature>
<evidence type="ECO:0000256" key="1">
    <source>
        <dbReference type="SAM" id="MobiDB-lite"/>
    </source>
</evidence>
<organism evidence="2 3">
    <name type="scientific">Portunus trituberculatus</name>
    <name type="common">Swimming crab</name>
    <name type="synonym">Neptunus trituberculatus</name>
    <dbReference type="NCBI Taxonomy" id="210409"/>
    <lineage>
        <taxon>Eukaryota</taxon>
        <taxon>Metazoa</taxon>
        <taxon>Ecdysozoa</taxon>
        <taxon>Arthropoda</taxon>
        <taxon>Crustacea</taxon>
        <taxon>Multicrustacea</taxon>
        <taxon>Malacostraca</taxon>
        <taxon>Eumalacostraca</taxon>
        <taxon>Eucarida</taxon>
        <taxon>Decapoda</taxon>
        <taxon>Pleocyemata</taxon>
        <taxon>Brachyura</taxon>
        <taxon>Eubrachyura</taxon>
        <taxon>Portunoidea</taxon>
        <taxon>Portunidae</taxon>
        <taxon>Portuninae</taxon>
        <taxon>Portunus</taxon>
    </lineage>
</organism>
<accession>A0A5B7H6H6</accession>
<reference evidence="2 3" key="1">
    <citation type="submission" date="2019-05" db="EMBL/GenBank/DDBJ databases">
        <title>Another draft genome of Portunus trituberculatus and its Hox gene families provides insights of decapod evolution.</title>
        <authorList>
            <person name="Jeong J.-H."/>
            <person name="Song I."/>
            <person name="Kim S."/>
            <person name="Choi T."/>
            <person name="Kim D."/>
            <person name="Ryu S."/>
            <person name="Kim W."/>
        </authorList>
    </citation>
    <scope>NUCLEOTIDE SEQUENCE [LARGE SCALE GENOMIC DNA]</scope>
    <source>
        <tissue evidence="2">Muscle</tissue>
    </source>
</reference>
<sequence>MAPASLTLHPSVQLFTAPPGSLPLAGGCQPRPPSPQQNCSPSKRAFNLPPPLLHLAQ</sequence>